<comment type="caution">
    <text evidence="2">The sequence shown here is derived from an EMBL/GenBank/DDBJ whole genome shotgun (WGS) entry which is preliminary data.</text>
</comment>
<evidence type="ECO:0000313" key="2">
    <source>
        <dbReference type="EMBL" id="TWU51816.1"/>
    </source>
</evidence>
<dbReference type="Proteomes" id="UP000317977">
    <property type="component" value="Unassembled WGS sequence"/>
</dbReference>
<name>A0A5C6EVX1_9BACT</name>
<organism evidence="2 3">
    <name type="scientific">Rubripirellula reticaptiva</name>
    <dbReference type="NCBI Taxonomy" id="2528013"/>
    <lineage>
        <taxon>Bacteria</taxon>
        <taxon>Pseudomonadati</taxon>
        <taxon>Planctomycetota</taxon>
        <taxon>Planctomycetia</taxon>
        <taxon>Pirellulales</taxon>
        <taxon>Pirellulaceae</taxon>
        <taxon>Rubripirellula</taxon>
    </lineage>
</organism>
<dbReference type="AlphaFoldDB" id="A0A5C6EVX1"/>
<reference evidence="2 3" key="1">
    <citation type="submission" date="2019-02" db="EMBL/GenBank/DDBJ databases">
        <title>Deep-cultivation of Planctomycetes and their phenomic and genomic characterization uncovers novel biology.</title>
        <authorList>
            <person name="Wiegand S."/>
            <person name="Jogler M."/>
            <person name="Boedeker C."/>
            <person name="Pinto D."/>
            <person name="Vollmers J."/>
            <person name="Rivas-Marin E."/>
            <person name="Kohn T."/>
            <person name="Peeters S.H."/>
            <person name="Heuer A."/>
            <person name="Rast P."/>
            <person name="Oberbeckmann S."/>
            <person name="Bunk B."/>
            <person name="Jeske O."/>
            <person name="Meyerdierks A."/>
            <person name="Storesund J.E."/>
            <person name="Kallscheuer N."/>
            <person name="Luecker S."/>
            <person name="Lage O.M."/>
            <person name="Pohl T."/>
            <person name="Merkel B.J."/>
            <person name="Hornburger P."/>
            <person name="Mueller R.-W."/>
            <person name="Bruemmer F."/>
            <person name="Labrenz M."/>
            <person name="Spormann A.M."/>
            <person name="Op Den Camp H."/>
            <person name="Overmann J."/>
            <person name="Amann R."/>
            <person name="Jetten M.S.M."/>
            <person name="Mascher T."/>
            <person name="Medema M.H."/>
            <person name="Devos D.P."/>
            <person name="Kaster A.-K."/>
            <person name="Ovreas L."/>
            <person name="Rohde M."/>
            <person name="Galperin M.Y."/>
            <person name="Jogler C."/>
        </authorList>
    </citation>
    <scope>NUCLEOTIDE SEQUENCE [LARGE SCALE GENOMIC DNA]</scope>
    <source>
        <strain evidence="2 3">Poly59</strain>
    </source>
</reference>
<dbReference type="EMBL" id="SJPX01000003">
    <property type="protein sequence ID" value="TWU51816.1"/>
    <property type="molecule type" value="Genomic_DNA"/>
</dbReference>
<evidence type="ECO:0000256" key="1">
    <source>
        <dbReference type="SAM" id="SignalP"/>
    </source>
</evidence>
<gene>
    <name evidence="2" type="ORF">Poly59_34110</name>
</gene>
<feature type="chain" id="PRO_5022737635" evidence="1">
    <location>
        <begin position="19"/>
        <end position="114"/>
    </location>
</feature>
<dbReference type="RefSeq" id="WP_146535090.1">
    <property type="nucleotide sequence ID" value="NZ_SJPX01000003.1"/>
</dbReference>
<keyword evidence="3" id="KW-1185">Reference proteome</keyword>
<proteinExistence type="predicted"/>
<accession>A0A5C6EVX1</accession>
<keyword evidence="1" id="KW-0732">Signal</keyword>
<sequence length="114" mass="12167" precursor="true">MLKYLLAAFAVITSVSLAADADAFGGRGYARRQARSVYRAPAPVIVRRVPVIAPAYSVRAYRPAVSVNIGTGGYQPYGSSYYGSGYRGYGYGYPSYRGGYPAYRSGGVSIGIGW</sequence>
<protein>
    <submittedName>
        <fullName evidence="2">Uncharacterized protein</fullName>
    </submittedName>
</protein>
<evidence type="ECO:0000313" key="3">
    <source>
        <dbReference type="Proteomes" id="UP000317977"/>
    </source>
</evidence>
<feature type="signal peptide" evidence="1">
    <location>
        <begin position="1"/>
        <end position="18"/>
    </location>
</feature>